<protein>
    <submittedName>
        <fullName evidence="2">Uncharacterized protein</fullName>
    </submittedName>
</protein>
<organism evidence="2 3">
    <name type="scientific">Aliiroseovarius crassostreae</name>
    <dbReference type="NCBI Taxonomy" id="154981"/>
    <lineage>
        <taxon>Bacteria</taxon>
        <taxon>Pseudomonadati</taxon>
        <taxon>Pseudomonadota</taxon>
        <taxon>Alphaproteobacteria</taxon>
        <taxon>Rhodobacterales</taxon>
        <taxon>Paracoccaceae</taxon>
        <taxon>Aliiroseovarius</taxon>
    </lineage>
</organism>
<evidence type="ECO:0000256" key="1">
    <source>
        <dbReference type="SAM" id="Phobius"/>
    </source>
</evidence>
<keyword evidence="1" id="KW-0472">Membrane</keyword>
<proteinExistence type="predicted"/>
<gene>
    <name evidence="2" type="ORF">AKJ29_00080</name>
</gene>
<accession>A0A0P7IVB0</accession>
<feature type="transmembrane region" description="Helical" evidence="1">
    <location>
        <begin position="83"/>
        <end position="110"/>
    </location>
</feature>
<keyword evidence="1" id="KW-0812">Transmembrane</keyword>
<keyword evidence="1" id="KW-1133">Transmembrane helix</keyword>
<name>A0A0P7IVB0_9RHOB</name>
<dbReference type="EMBL" id="LKBA01000017">
    <property type="protein sequence ID" value="KPN62640.1"/>
    <property type="molecule type" value="Genomic_DNA"/>
</dbReference>
<evidence type="ECO:0000313" key="3">
    <source>
        <dbReference type="Proteomes" id="UP000050471"/>
    </source>
</evidence>
<feature type="transmembrane region" description="Helical" evidence="1">
    <location>
        <begin position="130"/>
        <end position="152"/>
    </location>
</feature>
<dbReference type="AlphaFoldDB" id="A0A0P7IVB0"/>
<comment type="caution">
    <text evidence="2">The sequence shown here is derived from an EMBL/GenBank/DDBJ whole genome shotgun (WGS) entry which is preliminary data.</text>
</comment>
<feature type="transmembrane region" description="Helical" evidence="1">
    <location>
        <begin position="25"/>
        <end position="46"/>
    </location>
</feature>
<dbReference type="Proteomes" id="UP000050471">
    <property type="component" value="Unassembled WGS sequence"/>
</dbReference>
<keyword evidence="3" id="KW-1185">Reference proteome</keyword>
<sequence length="153" mass="16983">MDVALSHAQPRNWRDTDMGERHTRWWTTIPAWSVIGLGALAVHLVLPVDASQTLAALLLTLIAGVYIGFAVNDGRLPRILVEGSVAIGFVAFAGWALLYAPILLPLGYIFHAGWDFLHHTSIFNMKMPKWYVPACVVFDVIVGLGLWAIWLIH</sequence>
<feature type="transmembrane region" description="Helical" evidence="1">
    <location>
        <begin position="52"/>
        <end position="71"/>
    </location>
</feature>
<reference evidence="2 3" key="1">
    <citation type="submission" date="2015-09" db="EMBL/GenBank/DDBJ databases">
        <title>Draft genome sequence of Aliiroseovarius crassostreae CV919-312TSm, the causative agent of Roseovarius Oyster Disease (formerly Juvenile Oyster Disease).</title>
        <authorList>
            <person name="Kessner L."/>
            <person name="Spinard E."/>
            <person name="Nelson D."/>
        </authorList>
    </citation>
    <scope>NUCLEOTIDE SEQUENCE [LARGE SCALE GENOMIC DNA]</scope>
    <source>
        <strain evidence="2 3">CV919-312</strain>
    </source>
</reference>
<evidence type="ECO:0000313" key="2">
    <source>
        <dbReference type="EMBL" id="KPN62640.1"/>
    </source>
</evidence>